<keyword evidence="4" id="KW-0726">Sexual differentiation</keyword>
<comment type="similarity">
    <text evidence="2">Belongs to the janus family.</text>
</comment>
<comment type="function">
    <text evidence="1">JanA and janB regulate somatic sex differentiation.</text>
</comment>
<feature type="transmembrane region" description="Helical" evidence="7">
    <location>
        <begin position="195"/>
        <end position="218"/>
    </location>
</feature>
<evidence type="ECO:0000313" key="9">
    <source>
        <dbReference type="Proteomes" id="UP001530377"/>
    </source>
</evidence>
<name>A0ABD3RVW0_9STRA</name>
<dbReference type="GO" id="GO:0007548">
    <property type="term" value="P:sex differentiation"/>
    <property type="evidence" value="ECO:0007669"/>
    <property type="project" value="UniProtKB-KW"/>
</dbReference>
<evidence type="ECO:0000256" key="5">
    <source>
        <dbReference type="PIRSR" id="PIRSR607702-1"/>
    </source>
</evidence>
<dbReference type="Pfam" id="PF05005">
    <property type="entry name" value="Ocnus"/>
    <property type="match status" value="1"/>
</dbReference>
<dbReference type="EMBL" id="JALLPB020000153">
    <property type="protein sequence ID" value="KAL3816353.1"/>
    <property type="molecule type" value="Genomic_DNA"/>
</dbReference>
<evidence type="ECO:0000256" key="7">
    <source>
        <dbReference type="SAM" id="Phobius"/>
    </source>
</evidence>
<keyword evidence="7" id="KW-1133">Transmembrane helix</keyword>
<sequence>MDNDDAGSEFTTNARDLQKAANLQALLSSVANANADADGANVAPEEQTPTTTHKVDDESIVSSVSINVGTHKYVLVSVTPPPSRHSILEGGGGSTRLFVHSVRDAQYHVNVAECLVPQLEGSGYTNIRILGGGRILRDDDDRRIHIYGYSYGFGRADHALAMGVVGTCTRYRDYRVTWQVYIQRNPTSREGVGSAMHVIFIFIFGPVHIFIPLIIHFISLYAKTISRSNDGY</sequence>
<evidence type="ECO:0000313" key="8">
    <source>
        <dbReference type="EMBL" id="KAL3816353.1"/>
    </source>
</evidence>
<dbReference type="PANTHER" id="PTHR12258">
    <property type="entry name" value="JANUS-A/JANUS-B"/>
    <property type="match status" value="1"/>
</dbReference>
<dbReference type="SUPFAM" id="SSF143724">
    <property type="entry name" value="PHP14-like"/>
    <property type="match status" value="1"/>
</dbReference>
<organism evidence="8 9">
    <name type="scientific">Cyclostephanos tholiformis</name>
    <dbReference type="NCBI Taxonomy" id="382380"/>
    <lineage>
        <taxon>Eukaryota</taxon>
        <taxon>Sar</taxon>
        <taxon>Stramenopiles</taxon>
        <taxon>Ochrophyta</taxon>
        <taxon>Bacillariophyta</taxon>
        <taxon>Coscinodiscophyceae</taxon>
        <taxon>Thalassiosirophycidae</taxon>
        <taxon>Stephanodiscales</taxon>
        <taxon>Stephanodiscaceae</taxon>
        <taxon>Cyclostephanos</taxon>
    </lineage>
</organism>
<dbReference type="GO" id="GO:0030154">
    <property type="term" value="P:cell differentiation"/>
    <property type="evidence" value="ECO:0007669"/>
    <property type="project" value="UniProtKB-KW"/>
</dbReference>
<feature type="active site" description="Proton acceptor" evidence="5">
    <location>
        <position position="108"/>
    </location>
</feature>
<dbReference type="Proteomes" id="UP001530377">
    <property type="component" value="Unassembled WGS sequence"/>
</dbReference>
<accession>A0ABD3RVW0</accession>
<feature type="binding site" evidence="6">
    <location>
        <position position="72"/>
    </location>
    <ligand>
        <name>substrate</name>
    </ligand>
</feature>
<proteinExistence type="inferred from homology"/>
<evidence type="ECO:0000256" key="6">
    <source>
        <dbReference type="PIRSR" id="PIRSR607702-2"/>
    </source>
</evidence>
<keyword evidence="9" id="KW-1185">Reference proteome</keyword>
<protein>
    <submittedName>
        <fullName evidence="8">Uncharacterized protein</fullName>
    </submittedName>
</protein>
<keyword evidence="7" id="KW-0472">Membrane</keyword>
<evidence type="ECO:0000256" key="2">
    <source>
        <dbReference type="ARBA" id="ARBA00010971"/>
    </source>
</evidence>
<dbReference type="InterPro" id="IPR007702">
    <property type="entry name" value="Janus"/>
</dbReference>
<gene>
    <name evidence="8" type="ORF">ACHAXA_011453</name>
</gene>
<keyword evidence="7" id="KW-0812">Transmembrane</keyword>
<dbReference type="AlphaFoldDB" id="A0ABD3RVW0"/>
<keyword evidence="3" id="KW-0221">Differentiation</keyword>
<comment type="caution">
    <text evidence="8">The sequence shown here is derived from an EMBL/GenBank/DDBJ whole genome shotgun (WGS) entry which is preliminary data.</text>
</comment>
<evidence type="ECO:0000256" key="4">
    <source>
        <dbReference type="ARBA" id="ARBA00022928"/>
    </source>
</evidence>
<reference evidence="8 9" key="1">
    <citation type="submission" date="2024-10" db="EMBL/GenBank/DDBJ databases">
        <title>Updated reference genomes for cyclostephanoid diatoms.</title>
        <authorList>
            <person name="Roberts W.R."/>
            <person name="Alverson A.J."/>
        </authorList>
    </citation>
    <scope>NUCLEOTIDE SEQUENCE [LARGE SCALE GENOMIC DNA]</scope>
    <source>
        <strain evidence="8 9">AJA228-03</strain>
    </source>
</reference>
<dbReference type="PANTHER" id="PTHR12258:SF5">
    <property type="entry name" value="BCDNA.GH02250-RELATED"/>
    <property type="match status" value="1"/>
</dbReference>
<evidence type="ECO:0000256" key="1">
    <source>
        <dbReference type="ARBA" id="ARBA00002508"/>
    </source>
</evidence>
<dbReference type="InterPro" id="IPR038596">
    <property type="entry name" value="Janus_sf"/>
</dbReference>
<dbReference type="Gene3D" id="3.50.20.20">
    <property type="entry name" value="Janus/Ocnus"/>
    <property type="match status" value="1"/>
</dbReference>
<evidence type="ECO:0000256" key="3">
    <source>
        <dbReference type="ARBA" id="ARBA00022782"/>
    </source>
</evidence>